<dbReference type="PANTHER" id="PTHR36558">
    <property type="entry name" value="GLR1098 PROTEIN"/>
    <property type="match status" value="1"/>
</dbReference>
<protein>
    <submittedName>
        <fullName evidence="2">Prevent-host-death family protein</fullName>
    </submittedName>
</protein>
<reference evidence="2 3" key="1">
    <citation type="submission" date="2018-11" db="EMBL/GenBank/DDBJ databases">
        <title>Genomic Encyclopedia of Type Strains, Phase IV (KMG-IV): sequencing the most valuable type-strain genomes for metagenomic binning, comparative biology and taxonomic classification.</title>
        <authorList>
            <person name="Goeker M."/>
        </authorList>
    </citation>
    <scope>NUCLEOTIDE SEQUENCE [LARGE SCALE GENOMIC DNA]</scope>
    <source>
        <strain evidence="2 3">DSM 18090</strain>
    </source>
</reference>
<dbReference type="OrthoDB" id="9808428at2"/>
<keyword evidence="3" id="KW-1185">Reference proteome</keyword>
<organism evidence="2 3">
    <name type="scientific">Aquisalibacillus elongatus</name>
    <dbReference type="NCBI Taxonomy" id="485577"/>
    <lineage>
        <taxon>Bacteria</taxon>
        <taxon>Bacillati</taxon>
        <taxon>Bacillota</taxon>
        <taxon>Bacilli</taxon>
        <taxon>Bacillales</taxon>
        <taxon>Bacillaceae</taxon>
        <taxon>Aquisalibacillus</taxon>
    </lineage>
</organism>
<dbReference type="Proteomes" id="UP000276443">
    <property type="component" value="Unassembled WGS sequence"/>
</dbReference>
<dbReference type="SUPFAM" id="SSF52980">
    <property type="entry name" value="Restriction endonuclease-like"/>
    <property type="match status" value="1"/>
</dbReference>
<dbReference type="Pfam" id="PF05685">
    <property type="entry name" value="Uma2"/>
    <property type="match status" value="1"/>
</dbReference>
<dbReference type="InterPro" id="IPR011335">
    <property type="entry name" value="Restrct_endonuc-II-like"/>
</dbReference>
<gene>
    <name evidence="2" type="ORF">EDC24_0120</name>
</gene>
<dbReference type="AlphaFoldDB" id="A0A3N5BEB8"/>
<dbReference type="InterPro" id="IPR012296">
    <property type="entry name" value="Nuclease_put_TT1808"/>
</dbReference>
<accession>A0A3N5BEB8</accession>
<dbReference type="RefSeq" id="WP_124218932.1">
    <property type="nucleotide sequence ID" value="NZ_RKRF01000007.1"/>
</dbReference>
<dbReference type="CDD" id="cd06260">
    <property type="entry name" value="DUF820-like"/>
    <property type="match status" value="1"/>
</dbReference>
<name>A0A3N5BEB8_9BACI</name>
<dbReference type="InterPro" id="IPR008538">
    <property type="entry name" value="Uma2"/>
</dbReference>
<dbReference type="EMBL" id="RKRF01000007">
    <property type="protein sequence ID" value="RPF55249.1"/>
    <property type="molecule type" value="Genomic_DNA"/>
</dbReference>
<evidence type="ECO:0000313" key="2">
    <source>
        <dbReference type="EMBL" id="RPF55249.1"/>
    </source>
</evidence>
<proteinExistence type="predicted"/>
<dbReference type="PANTHER" id="PTHR36558:SF1">
    <property type="entry name" value="RESTRICTION ENDONUCLEASE DOMAIN-CONTAINING PROTEIN-RELATED"/>
    <property type="match status" value="1"/>
</dbReference>
<evidence type="ECO:0000313" key="3">
    <source>
        <dbReference type="Proteomes" id="UP000276443"/>
    </source>
</evidence>
<dbReference type="Gene3D" id="3.90.1570.10">
    <property type="entry name" value="tt1808, chain A"/>
    <property type="match status" value="1"/>
</dbReference>
<dbReference type="NCBIfam" id="TIGR01552">
    <property type="entry name" value="phd_fam"/>
    <property type="match status" value="1"/>
</dbReference>
<comment type="caution">
    <text evidence="2">The sequence shown here is derived from an EMBL/GenBank/DDBJ whole genome shotgun (WGS) entry which is preliminary data.</text>
</comment>
<sequence>MRINSTELQNNFGKYLLLAANEDIVITRNGTEIARLTTSVKHSDVPQRVNENLPVFGYGEKATYHEFLQLRKESDERVEYIDGEIYLLASPKVSHQYAVGQLHATFSNFFAENECTPFVAPFDIELKRPSTEEMNMVQPDLMVICDLEKHLGEDDYYKGVPSLVVEVLSESTRKKDLILKLDLYMSCGVEEYWVVNPDNKEVTVYHFEGQDIEAFKTYKNDENACSYIFNRLKADLSYVFRS</sequence>
<feature type="domain" description="Putative restriction endonuclease" evidence="1">
    <location>
        <begin position="66"/>
        <end position="211"/>
    </location>
</feature>
<evidence type="ECO:0000259" key="1">
    <source>
        <dbReference type="Pfam" id="PF05685"/>
    </source>
</evidence>